<feature type="binding site" evidence="11 12">
    <location>
        <position position="515"/>
    </location>
    <ligand>
        <name>L-methionine</name>
        <dbReference type="ChEBI" id="CHEBI:57844"/>
    </ligand>
</feature>
<feature type="binding site" evidence="11">
    <location>
        <position position="134"/>
    </location>
    <ligand>
        <name>5-methyltetrahydropteroyltri-L-glutamate</name>
        <dbReference type="ChEBI" id="CHEBI:58207"/>
    </ligand>
</feature>
<accession>A0A3A5MSH5</accession>
<keyword evidence="6 11" id="KW-0808">Transferase</keyword>
<dbReference type="GO" id="GO:0032259">
    <property type="term" value="P:methylation"/>
    <property type="evidence" value="ECO:0007669"/>
    <property type="project" value="UniProtKB-KW"/>
</dbReference>
<dbReference type="OrthoDB" id="244285at2"/>
<feature type="binding site" evidence="13">
    <location>
        <position position="696"/>
    </location>
    <ligand>
        <name>Zn(2+)</name>
        <dbReference type="ChEBI" id="CHEBI:29105"/>
        <label>1</label>
        <note>catalytic</note>
    </ligand>
</feature>
<feature type="binding site" evidence="11">
    <location>
        <position position="757"/>
    </location>
    <ligand>
        <name>Zn(2+)</name>
        <dbReference type="ChEBI" id="CHEBI:29105"/>
        <note>catalytic</note>
    </ligand>
</feature>
<name>A0A3A5MSH5_9MICO</name>
<dbReference type="AlphaFoldDB" id="A0A3A5MSH5"/>
<keyword evidence="4 11" id="KW-0489">Methyltransferase</keyword>
<evidence type="ECO:0000256" key="13">
    <source>
        <dbReference type="PIRSR" id="PIRSR000382-2"/>
    </source>
</evidence>
<evidence type="ECO:0000256" key="12">
    <source>
        <dbReference type="PIRSR" id="PIRSR000382-1"/>
    </source>
</evidence>
<feature type="binding site" evidence="11">
    <location>
        <position position="636"/>
    </location>
    <ligand>
        <name>5-methyltetrahydropteroyltri-L-glutamate</name>
        <dbReference type="ChEBI" id="CHEBI:58207"/>
    </ligand>
</feature>
<feature type="binding site" evidence="11">
    <location>
        <position position="515"/>
    </location>
    <ligand>
        <name>L-homocysteine</name>
        <dbReference type="ChEBI" id="CHEBI:58199"/>
    </ligand>
</feature>
<feature type="binding site" evidence="13">
    <location>
        <position position="672"/>
    </location>
    <ligand>
        <name>Zn(2+)</name>
        <dbReference type="ChEBI" id="CHEBI:29105"/>
        <label>1</label>
        <note>catalytic</note>
    </ligand>
</feature>
<feature type="active site" description="Proton donor" evidence="11 14">
    <location>
        <position position="725"/>
    </location>
</feature>
<evidence type="ECO:0000256" key="4">
    <source>
        <dbReference type="ARBA" id="ARBA00022603"/>
    </source>
</evidence>
<dbReference type="RefSeq" id="WP_119974403.1">
    <property type="nucleotide sequence ID" value="NZ_JBHSQA010000003.1"/>
</dbReference>
<evidence type="ECO:0000256" key="7">
    <source>
        <dbReference type="ARBA" id="ARBA00022723"/>
    </source>
</evidence>
<gene>
    <name evidence="11" type="primary">metE</name>
    <name evidence="17" type="ORF">D6T64_09110</name>
</gene>
<keyword evidence="18" id="KW-1185">Reference proteome</keyword>
<evidence type="ECO:0000256" key="11">
    <source>
        <dbReference type="HAMAP-Rule" id="MF_00172"/>
    </source>
</evidence>
<evidence type="ECO:0000259" key="15">
    <source>
        <dbReference type="Pfam" id="PF01717"/>
    </source>
</evidence>
<feature type="binding site" evidence="11 12">
    <location>
        <position position="630"/>
    </location>
    <ligand>
        <name>L-homocysteine</name>
        <dbReference type="ChEBI" id="CHEBI:58199"/>
    </ligand>
</feature>
<dbReference type="CDD" id="cd03311">
    <property type="entry name" value="CIMS_C_terminal_like"/>
    <property type="match status" value="1"/>
</dbReference>
<dbReference type="EC" id="2.1.1.14" evidence="11"/>
<evidence type="ECO:0000256" key="2">
    <source>
        <dbReference type="ARBA" id="ARBA00004681"/>
    </source>
</evidence>
<dbReference type="HAMAP" id="MF_00172">
    <property type="entry name" value="Meth_synth"/>
    <property type="match status" value="1"/>
</dbReference>
<feature type="binding site" evidence="11">
    <location>
        <position position="674"/>
    </location>
    <ligand>
        <name>Zn(2+)</name>
        <dbReference type="ChEBI" id="CHEBI:29105"/>
        <note>catalytic</note>
    </ligand>
</feature>
<keyword evidence="5 11" id="KW-0028">Amino-acid biosynthesis</keyword>
<evidence type="ECO:0000256" key="6">
    <source>
        <dbReference type="ARBA" id="ARBA00022679"/>
    </source>
</evidence>
<dbReference type="InterPro" id="IPR013215">
    <property type="entry name" value="Cbl-indep_Met_Synth_N"/>
</dbReference>
<evidence type="ECO:0000256" key="5">
    <source>
        <dbReference type="ARBA" id="ARBA00022605"/>
    </source>
</evidence>
<proteinExistence type="inferred from homology"/>
<dbReference type="Gene3D" id="3.20.20.210">
    <property type="match status" value="2"/>
</dbReference>
<keyword evidence="9 11" id="KW-0862">Zinc</keyword>
<evidence type="ECO:0000313" key="17">
    <source>
        <dbReference type="EMBL" id="RJT88926.1"/>
    </source>
</evidence>
<feature type="binding site" evidence="11 12">
    <location>
        <begin position="462"/>
        <end position="464"/>
    </location>
    <ligand>
        <name>L-homocysteine</name>
        <dbReference type="ChEBI" id="CHEBI:58199"/>
    </ligand>
</feature>
<dbReference type="UniPathway" id="UPA00051">
    <property type="reaction ID" value="UER00082"/>
</dbReference>
<dbReference type="SUPFAM" id="SSF51726">
    <property type="entry name" value="UROD/MetE-like"/>
    <property type="match status" value="2"/>
</dbReference>
<dbReference type="GO" id="GO:0008270">
    <property type="term" value="F:zinc ion binding"/>
    <property type="evidence" value="ECO:0007669"/>
    <property type="project" value="InterPro"/>
</dbReference>
<evidence type="ECO:0000256" key="14">
    <source>
        <dbReference type="PIRSR" id="PIRSR000382-3"/>
    </source>
</evidence>
<feature type="binding site" evidence="12">
    <location>
        <position position="35"/>
    </location>
    <ligand>
        <name>5-methyltetrahydropteroyltri-L-glutamate</name>
        <dbReference type="ChEBI" id="CHEBI:58207"/>
    </ligand>
</feature>
<feature type="binding site" evidence="11">
    <location>
        <position position="672"/>
    </location>
    <ligand>
        <name>Zn(2+)</name>
        <dbReference type="ChEBI" id="CHEBI:29105"/>
        <note>catalytic</note>
    </ligand>
</feature>
<comment type="caution">
    <text evidence="17">The sequence shown here is derived from an EMBL/GenBank/DDBJ whole genome shotgun (WGS) entry which is preliminary data.</text>
</comment>
<comment type="function">
    <text evidence="1 11">Catalyzes the transfer of a methyl group from 5-methyltetrahydrofolate to homocysteine resulting in methionine formation.</text>
</comment>
<feature type="binding site" evidence="11 12">
    <location>
        <position position="592"/>
    </location>
    <ligand>
        <name>5-methyltetrahydropteroyltri-L-glutamate</name>
        <dbReference type="ChEBI" id="CHEBI:58207"/>
    </ligand>
</feature>
<dbReference type="NCBIfam" id="TIGR01371">
    <property type="entry name" value="met_syn_B12ind"/>
    <property type="match status" value="1"/>
</dbReference>
<organism evidence="17 18">
    <name type="scientific">Cryobacterium melibiosiphilum</name>
    <dbReference type="NCBI Taxonomy" id="995039"/>
    <lineage>
        <taxon>Bacteria</taxon>
        <taxon>Bacillati</taxon>
        <taxon>Actinomycetota</taxon>
        <taxon>Actinomycetes</taxon>
        <taxon>Micrococcales</taxon>
        <taxon>Microbacteriaceae</taxon>
        <taxon>Cryobacterium</taxon>
    </lineage>
</organism>
<evidence type="ECO:0000256" key="1">
    <source>
        <dbReference type="ARBA" id="ARBA00002777"/>
    </source>
</evidence>
<feature type="binding site" evidence="11 12">
    <location>
        <position position="630"/>
    </location>
    <ligand>
        <name>L-methionine</name>
        <dbReference type="ChEBI" id="CHEBI:57844"/>
    </ligand>
</feature>
<evidence type="ECO:0000256" key="9">
    <source>
        <dbReference type="ARBA" id="ARBA00022833"/>
    </source>
</evidence>
<comment type="cofactor">
    <cofactor evidence="13">
        <name>Zn(2+)</name>
        <dbReference type="ChEBI" id="CHEBI:29105"/>
    </cofactor>
    <text evidence="13">Binds 2 Zn(2+) ions per subunit.</text>
</comment>
<dbReference type="GO" id="GO:0009086">
    <property type="term" value="P:methionine biosynthetic process"/>
    <property type="evidence" value="ECO:0007669"/>
    <property type="project" value="UniProtKB-UniRule"/>
</dbReference>
<sequence length="791" mass="84799">MTTSAPVSSGTVVPAVFPSGTILGYPRIGRRRELKKAVEAFWAGTISADELEATGAELRATTRERLAGLGLGRTDSAIPESFSFYDQVLDTAVTVGAVPTRFAHLVQADGTLDLAGYFTLARGEGSSLPLEMTKWFDSNYHYLVPEIGPETVFSLASDRIVRTFEEAKTAGFLTRPVIVGPVTFLLLSKASDDAPAGFSPLSRLDDLLPVYATLLERLAAAGAEWIQIDEPALVSESIDTPRTETLGATRWTYETLGRLSRRPAIFVAAPYGSLDDALPVLAAAPIEAVGLDLVRGTAPDDAPGLVADLADKTLVAGVIDGHNIWRGDLAAAVGRAENLRALTPNVTISTSTSLLHVPHSVADESKLGGDLKSWLAFADEKVAQVAVLARGLQEGRDAVADELAAASVALASRAEAPGVRNSAVRARTEALTAADFSRGPYDVRLAAQQAALDLPLLPTTTIGSFPQTGEIRRARAQTLRGTLLPDEYRQLMRAEIARVVALQEEIGLDVLVHGEPERNDMVQYFAENLDGFAVTENGWVQSYGSRCTRPSILWGDVSRPAPITVDWSTYTQSLTAKPVKGMLTGPVTILAWSFVRDDQPLGDTARQVALALRDEIGDLEAAGIGIVQVDEPALRELLPLKRAQQADYLDWSVGSFRLATAGVTDATQIHTHLCYSEFGVVLDAIRNLDADVTSIEAARSRMDVVHDIQSQGFDHGIGPGVYDIHSPRVPSVDELVGLLETALESVPTRQVWVNPDCGLKTRGYAETVESLTNMQEATRIVRARLGASVSA</sequence>
<evidence type="ECO:0000313" key="18">
    <source>
        <dbReference type="Proteomes" id="UP000272015"/>
    </source>
</evidence>
<keyword evidence="8 11" id="KW-0677">Repeat</keyword>
<dbReference type="PIRSF" id="PIRSF000382">
    <property type="entry name" value="MeTrfase_B12_ind"/>
    <property type="match status" value="1"/>
</dbReference>
<keyword evidence="7 11" id="KW-0479">Metal-binding</keyword>
<dbReference type="Proteomes" id="UP000272015">
    <property type="component" value="Unassembled WGS sequence"/>
</dbReference>
<feature type="domain" description="Cobalamin-independent methionine synthase MetE N-terminal" evidence="16">
    <location>
        <begin position="21"/>
        <end position="341"/>
    </location>
</feature>
<feature type="binding site" evidence="11 12">
    <location>
        <begin position="462"/>
        <end position="464"/>
    </location>
    <ligand>
        <name>L-methionine</name>
        <dbReference type="ChEBI" id="CHEBI:57844"/>
    </ligand>
</feature>
<feature type="domain" description="Cobalamin-independent methionine synthase MetE C-terminal/archaeal" evidence="15">
    <location>
        <begin position="457"/>
        <end position="779"/>
    </location>
</feature>
<evidence type="ECO:0000256" key="3">
    <source>
        <dbReference type="ARBA" id="ARBA00009553"/>
    </source>
</evidence>
<evidence type="ECO:0000259" key="16">
    <source>
        <dbReference type="Pfam" id="PF08267"/>
    </source>
</evidence>
<dbReference type="Pfam" id="PF08267">
    <property type="entry name" value="Meth_synt_1"/>
    <property type="match status" value="1"/>
</dbReference>
<comment type="catalytic activity">
    <reaction evidence="11">
        <text>5-methyltetrahydropteroyltri-L-glutamate + L-homocysteine = tetrahydropteroyltri-L-glutamate + L-methionine</text>
        <dbReference type="Rhea" id="RHEA:21196"/>
        <dbReference type="ChEBI" id="CHEBI:57844"/>
        <dbReference type="ChEBI" id="CHEBI:58140"/>
        <dbReference type="ChEBI" id="CHEBI:58199"/>
        <dbReference type="ChEBI" id="CHEBI:58207"/>
        <dbReference type="EC" id="2.1.1.14"/>
    </reaction>
</comment>
<protein>
    <recommendedName>
        <fullName evidence="11">5-methyltetrahydropteroyltriglutamate--homocysteine methyltransferase</fullName>
        <ecNumber evidence="11">2.1.1.14</ecNumber>
    </recommendedName>
    <alternativeName>
        <fullName evidence="11">Cobalamin-independent methionine synthase</fullName>
    </alternativeName>
    <alternativeName>
        <fullName evidence="11">Methionine synthase, vitamin-B12 independent isozyme</fullName>
    </alternativeName>
</protein>
<dbReference type="PANTHER" id="PTHR30519">
    <property type="entry name" value="5-METHYLTETRAHYDROPTEROYLTRIGLUTAMATE--HOMOCYSTEINE METHYLTRANSFERASE"/>
    <property type="match status" value="1"/>
</dbReference>
<evidence type="ECO:0000256" key="8">
    <source>
        <dbReference type="ARBA" id="ARBA00022737"/>
    </source>
</evidence>
<feature type="binding site" evidence="13">
    <location>
        <position position="674"/>
    </location>
    <ligand>
        <name>Zn(2+)</name>
        <dbReference type="ChEBI" id="CHEBI:29105"/>
        <label>1</label>
        <note>catalytic</note>
    </ligand>
</feature>
<comment type="pathway">
    <text evidence="2 11">Amino-acid biosynthesis; L-methionine biosynthesis via de novo pathway; L-methionine from L-homocysteine (MetE route): step 1/1.</text>
</comment>
<dbReference type="Pfam" id="PF01717">
    <property type="entry name" value="Meth_synt_2"/>
    <property type="match status" value="1"/>
</dbReference>
<dbReference type="InterPro" id="IPR002629">
    <property type="entry name" value="Met_Synth_C/arc"/>
</dbReference>
<keyword evidence="10 11" id="KW-0486">Methionine biosynthesis</keyword>
<dbReference type="InterPro" id="IPR006276">
    <property type="entry name" value="Cobalamin-indep_Met_synthase"/>
</dbReference>
<dbReference type="GO" id="GO:0003871">
    <property type="term" value="F:5-methyltetrahydropteroyltriglutamate-homocysteine S-methyltransferase activity"/>
    <property type="evidence" value="ECO:0007669"/>
    <property type="project" value="UniProtKB-UniRule"/>
</dbReference>
<dbReference type="InterPro" id="IPR038071">
    <property type="entry name" value="UROD/MetE-like_sf"/>
</dbReference>
<comment type="similarity">
    <text evidence="3 11">Belongs to the vitamin-B12 independent methionine synthase family.</text>
</comment>
<feature type="binding site" evidence="11">
    <location>
        <begin position="32"/>
        <end position="35"/>
    </location>
    <ligand>
        <name>5-methyltetrahydropteroyltri-L-glutamate</name>
        <dbReference type="ChEBI" id="CHEBI:58207"/>
    </ligand>
</feature>
<feature type="binding site" evidence="11 12">
    <location>
        <begin position="546"/>
        <end position="547"/>
    </location>
    <ligand>
        <name>5-methyltetrahydropteroyltri-L-glutamate</name>
        <dbReference type="ChEBI" id="CHEBI:58207"/>
    </ligand>
</feature>
<comment type="cofactor">
    <cofactor evidence="11">
        <name>Zn(2+)</name>
        <dbReference type="ChEBI" id="CHEBI:29105"/>
    </cofactor>
    <text evidence="11">Binds 1 zinc ion per subunit.</text>
</comment>
<dbReference type="CDD" id="cd03312">
    <property type="entry name" value="CIMS_N_terminal_like"/>
    <property type="match status" value="1"/>
</dbReference>
<feature type="binding site" evidence="11">
    <location>
        <position position="696"/>
    </location>
    <ligand>
        <name>Zn(2+)</name>
        <dbReference type="ChEBI" id="CHEBI:29105"/>
        <note>catalytic</note>
    </ligand>
</feature>
<evidence type="ECO:0000256" key="10">
    <source>
        <dbReference type="ARBA" id="ARBA00023167"/>
    </source>
</evidence>
<dbReference type="EMBL" id="QZVS01000079">
    <property type="protein sequence ID" value="RJT88926.1"/>
    <property type="molecule type" value="Genomic_DNA"/>
</dbReference>
<feature type="binding site" evidence="13">
    <location>
        <position position="757"/>
    </location>
    <ligand>
        <name>Zn(2+)</name>
        <dbReference type="ChEBI" id="CHEBI:29105"/>
        <label>1</label>
        <note>catalytic</note>
    </ligand>
</feature>
<dbReference type="NCBIfam" id="NF003556">
    <property type="entry name" value="PRK05222.1"/>
    <property type="match status" value="1"/>
</dbReference>
<reference evidence="17 18" key="1">
    <citation type="submission" date="2018-09" db="EMBL/GenBank/DDBJ databases">
        <title>Novel species of Cryobacterium.</title>
        <authorList>
            <person name="Liu Q."/>
            <person name="Xin Y.-H."/>
        </authorList>
    </citation>
    <scope>NUCLEOTIDE SEQUENCE [LARGE SCALE GENOMIC DNA]</scope>
    <source>
        <strain evidence="17 18">Hh39</strain>
    </source>
</reference>
<feature type="binding site" evidence="12">
    <location>
        <position position="139"/>
    </location>
    <ligand>
        <name>5-methyltetrahydropteroyltri-L-glutamate</name>
        <dbReference type="ChEBI" id="CHEBI:58207"/>
    </ligand>
</feature>